<evidence type="ECO:0000313" key="8">
    <source>
        <dbReference type="Proteomes" id="UP000678228"/>
    </source>
</evidence>
<dbReference type="GO" id="GO:0005886">
    <property type="term" value="C:plasma membrane"/>
    <property type="evidence" value="ECO:0007669"/>
    <property type="project" value="UniProtKB-SubCell"/>
</dbReference>
<evidence type="ECO:0000256" key="2">
    <source>
        <dbReference type="ARBA" id="ARBA00022475"/>
    </source>
</evidence>
<comment type="caution">
    <text evidence="7">The sequence shown here is derived from an EMBL/GenBank/DDBJ whole genome shotgun (WGS) entry which is preliminary data.</text>
</comment>
<keyword evidence="8" id="KW-1185">Reference proteome</keyword>
<feature type="transmembrane region" description="Helical" evidence="6">
    <location>
        <begin position="383"/>
        <end position="406"/>
    </location>
</feature>
<dbReference type="Pfam" id="PF01943">
    <property type="entry name" value="Polysacc_synt"/>
    <property type="match status" value="1"/>
</dbReference>
<evidence type="ECO:0000256" key="4">
    <source>
        <dbReference type="ARBA" id="ARBA00022989"/>
    </source>
</evidence>
<evidence type="ECO:0000256" key="5">
    <source>
        <dbReference type="ARBA" id="ARBA00023136"/>
    </source>
</evidence>
<keyword evidence="2" id="KW-1003">Cell membrane</keyword>
<feature type="transmembrane region" description="Helical" evidence="6">
    <location>
        <begin position="250"/>
        <end position="275"/>
    </location>
</feature>
<dbReference type="InterPro" id="IPR002797">
    <property type="entry name" value="Polysacc_synth"/>
</dbReference>
<feature type="transmembrane region" description="Helical" evidence="6">
    <location>
        <begin position="42"/>
        <end position="64"/>
    </location>
</feature>
<feature type="transmembrane region" description="Helical" evidence="6">
    <location>
        <begin position="323"/>
        <end position="342"/>
    </location>
</feature>
<organism evidence="7 8">
    <name type="scientific">Halalkalibacter suaedae</name>
    <dbReference type="NCBI Taxonomy" id="2822140"/>
    <lineage>
        <taxon>Bacteria</taxon>
        <taxon>Bacillati</taxon>
        <taxon>Bacillota</taxon>
        <taxon>Bacilli</taxon>
        <taxon>Bacillales</taxon>
        <taxon>Bacillaceae</taxon>
        <taxon>Halalkalibacter</taxon>
    </lineage>
</organism>
<dbReference type="CDD" id="cd13124">
    <property type="entry name" value="MATE_SpoVB_like"/>
    <property type="match status" value="1"/>
</dbReference>
<feature type="transmembrane region" description="Helical" evidence="6">
    <location>
        <begin position="449"/>
        <end position="471"/>
    </location>
</feature>
<dbReference type="Proteomes" id="UP000678228">
    <property type="component" value="Unassembled WGS sequence"/>
</dbReference>
<sequence>MTKQTFLKGAFILIIAGLITRFLGFVNRIVVARIMGAEGVGLYMMAVPTLTLVITLTQLGLPVAISKLVAEAEATNDRQKIKKILVVSLAMTGILSIIFTIVMLAFAPVVASTLLTDPRAYYPLMAIAPIVPIVALSSVMRGYFQGRQNMKPSAVSQVIEQVVRITLVAVMTTAFLPMGVEYAAAGAMASVVIGELASLIYMIFMFKTNKRFRVRRGFFGYVKEGRKTFKELMSIAIPTTGSRLIGSISFFFEPIVVTQSLAIAGVATVVATSQYGELTGFAIPLLLLPTFITQSLSVSLVPAISEAAARNHYQTVHYRLNQALRLALISGGASVVILYVFAEPIMKLMYDAPTVATYIKLMAPFTIFLYFQGPLQATLQALNLAKAAMMNSLFGAVIKIGAIFALATRPELGIMGAALAIVIGFVLVTMLHFASVAKTISFTIDTKMVLKSVILIIATTWVGYLLASYAFTSYSLLMKTMITISITMIFYSALTIALGLVNSDELKRVPFIGKWLETLLPRS</sequence>
<protein>
    <submittedName>
        <fullName evidence="7">Stage V sporulation protein B</fullName>
    </submittedName>
</protein>
<feature type="transmembrane region" description="Helical" evidence="6">
    <location>
        <begin position="412"/>
        <end position="437"/>
    </location>
</feature>
<feature type="transmembrane region" description="Helical" evidence="6">
    <location>
        <begin position="477"/>
        <end position="501"/>
    </location>
</feature>
<accession>A0A940WSB9</accession>
<feature type="transmembrane region" description="Helical" evidence="6">
    <location>
        <begin position="354"/>
        <end position="371"/>
    </location>
</feature>
<keyword evidence="3 6" id="KW-0812">Transmembrane</keyword>
<dbReference type="NCBIfam" id="TIGR02900">
    <property type="entry name" value="spore_V_B"/>
    <property type="match status" value="1"/>
</dbReference>
<dbReference type="InterPro" id="IPR014249">
    <property type="entry name" value="Spore_V_B"/>
</dbReference>
<feature type="transmembrane region" description="Helical" evidence="6">
    <location>
        <begin position="120"/>
        <end position="140"/>
    </location>
</feature>
<evidence type="ECO:0000313" key="7">
    <source>
        <dbReference type="EMBL" id="MBP3951406.1"/>
    </source>
</evidence>
<feature type="transmembrane region" description="Helical" evidence="6">
    <location>
        <begin position="84"/>
        <end position="108"/>
    </location>
</feature>
<dbReference type="InterPro" id="IPR050833">
    <property type="entry name" value="Poly_Biosynth_Transport"/>
</dbReference>
<evidence type="ECO:0000256" key="3">
    <source>
        <dbReference type="ARBA" id="ARBA00022692"/>
    </source>
</evidence>
<proteinExistence type="predicted"/>
<gene>
    <name evidence="7" type="primary">spoVB</name>
    <name evidence="7" type="ORF">J7W16_09685</name>
</gene>
<feature type="transmembrane region" description="Helical" evidence="6">
    <location>
        <begin position="12"/>
        <end position="30"/>
    </location>
</feature>
<dbReference type="InterPro" id="IPR024923">
    <property type="entry name" value="PG_synth_SpoVB"/>
</dbReference>
<dbReference type="PIRSF" id="PIRSF038958">
    <property type="entry name" value="PG_synth_SpoVB"/>
    <property type="match status" value="1"/>
</dbReference>
<name>A0A940WSB9_9BACI</name>
<reference evidence="7" key="1">
    <citation type="submission" date="2021-03" db="EMBL/GenBank/DDBJ databases">
        <title>Bacillus suaedae sp. nov., isolated from Suaeda aralocaspica.</title>
        <authorList>
            <person name="Lei R.F.R."/>
        </authorList>
    </citation>
    <scope>NUCLEOTIDE SEQUENCE</scope>
    <source>
        <strain evidence="7">YZJH907-2</strain>
    </source>
</reference>
<comment type="subcellular location">
    <subcellularLocation>
        <location evidence="1">Cell membrane</location>
        <topology evidence="1">Multi-pass membrane protein</topology>
    </subcellularLocation>
</comment>
<dbReference type="RefSeq" id="WP_210597089.1">
    <property type="nucleotide sequence ID" value="NZ_JAGKSQ010000003.1"/>
</dbReference>
<evidence type="ECO:0000256" key="1">
    <source>
        <dbReference type="ARBA" id="ARBA00004651"/>
    </source>
</evidence>
<keyword evidence="5 6" id="KW-0472">Membrane</keyword>
<feature type="transmembrane region" description="Helical" evidence="6">
    <location>
        <begin position="161"/>
        <end position="180"/>
    </location>
</feature>
<feature type="transmembrane region" description="Helical" evidence="6">
    <location>
        <begin position="186"/>
        <end position="206"/>
    </location>
</feature>
<dbReference type="AlphaFoldDB" id="A0A940WSB9"/>
<evidence type="ECO:0000256" key="6">
    <source>
        <dbReference type="SAM" id="Phobius"/>
    </source>
</evidence>
<keyword evidence="4 6" id="KW-1133">Transmembrane helix</keyword>
<feature type="transmembrane region" description="Helical" evidence="6">
    <location>
        <begin position="281"/>
        <end position="302"/>
    </location>
</feature>
<dbReference type="PANTHER" id="PTHR30250">
    <property type="entry name" value="PST FAMILY PREDICTED COLANIC ACID TRANSPORTER"/>
    <property type="match status" value="1"/>
</dbReference>
<dbReference type="EMBL" id="JAGKSQ010000003">
    <property type="protein sequence ID" value="MBP3951406.1"/>
    <property type="molecule type" value="Genomic_DNA"/>
</dbReference>
<dbReference type="PANTHER" id="PTHR30250:SF24">
    <property type="entry name" value="STAGE V SPORULATION PROTEIN B"/>
    <property type="match status" value="1"/>
</dbReference>